<evidence type="ECO:0000259" key="4">
    <source>
        <dbReference type="SMART" id="SM00645"/>
    </source>
</evidence>
<dbReference type="PROSITE" id="PS00640">
    <property type="entry name" value="THIOL_PROTEASE_ASN"/>
    <property type="match status" value="1"/>
</dbReference>
<dbReference type="InterPro" id="IPR038765">
    <property type="entry name" value="Papain-like_cys_pep_sf"/>
</dbReference>
<dbReference type="SMART" id="SM00848">
    <property type="entry name" value="Inhibitor_I29"/>
    <property type="match status" value="1"/>
</dbReference>
<organism evidence="6 7">
    <name type="scientific">Rehmannia glutinosa</name>
    <name type="common">Chinese foxglove</name>
    <dbReference type="NCBI Taxonomy" id="99300"/>
    <lineage>
        <taxon>Eukaryota</taxon>
        <taxon>Viridiplantae</taxon>
        <taxon>Streptophyta</taxon>
        <taxon>Embryophyta</taxon>
        <taxon>Tracheophyta</taxon>
        <taxon>Spermatophyta</taxon>
        <taxon>Magnoliopsida</taxon>
        <taxon>eudicotyledons</taxon>
        <taxon>Gunneridae</taxon>
        <taxon>Pentapetalae</taxon>
        <taxon>asterids</taxon>
        <taxon>lamiids</taxon>
        <taxon>Lamiales</taxon>
        <taxon>Orobanchaceae</taxon>
        <taxon>Rehmannieae</taxon>
        <taxon>Rehmannia</taxon>
    </lineage>
</organism>
<dbReference type="InterPro" id="IPR000169">
    <property type="entry name" value="Pept_cys_AS"/>
</dbReference>
<proteinExistence type="inferred from homology"/>
<evidence type="ECO:0000313" key="7">
    <source>
        <dbReference type="Proteomes" id="UP001318860"/>
    </source>
</evidence>
<evidence type="ECO:0000259" key="5">
    <source>
        <dbReference type="SMART" id="SM00848"/>
    </source>
</evidence>
<dbReference type="PRINTS" id="PR00705">
    <property type="entry name" value="PAPAIN"/>
</dbReference>
<dbReference type="InterPro" id="IPR013201">
    <property type="entry name" value="Prot_inhib_I29"/>
</dbReference>
<dbReference type="Gene3D" id="3.90.70.10">
    <property type="entry name" value="Cysteine proteinases"/>
    <property type="match status" value="1"/>
</dbReference>
<protein>
    <submittedName>
        <fullName evidence="6">Uncharacterized protein</fullName>
    </submittedName>
</protein>
<keyword evidence="7" id="KW-1185">Reference proteome</keyword>
<dbReference type="InterPro" id="IPR025661">
    <property type="entry name" value="Pept_asp_AS"/>
</dbReference>
<feature type="domain" description="Peptidase C1A papain C-terminal" evidence="4">
    <location>
        <begin position="132"/>
        <end position="347"/>
    </location>
</feature>
<dbReference type="SUPFAM" id="SSF54001">
    <property type="entry name" value="Cysteine proteinases"/>
    <property type="match status" value="1"/>
</dbReference>
<dbReference type="InterPro" id="IPR039417">
    <property type="entry name" value="Peptidase_C1A_papain-like"/>
</dbReference>
<evidence type="ECO:0000256" key="3">
    <source>
        <dbReference type="SAM" id="SignalP"/>
    </source>
</evidence>
<keyword evidence="2" id="KW-1015">Disulfide bond</keyword>
<dbReference type="Pfam" id="PF08246">
    <property type="entry name" value="Inhibitor_I29"/>
    <property type="match status" value="1"/>
</dbReference>
<dbReference type="InterPro" id="IPR000668">
    <property type="entry name" value="Peptidase_C1A_C"/>
</dbReference>
<dbReference type="PANTHER" id="PTHR12411">
    <property type="entry name" value="CYSTEINE PROTEASE FAMILY C1-RELATED"/>
    <property type="match status" value="1"/>
</dbReference>
<sequence length="350" mass="38456">MQLIMALTSSWKLILAATVVMLGMWTSQSTARTLPNASMVLEKHENWMAQFGRAYKDDAEKAMRFKIFKENVEYIESFNEAGAKLPYKLAINKFADLTNEEFKTSRNGFKMGSHPKPSYKVSSFKYANVIAVPASMDWRMKGAVTAVKNQGQCGTCWAFSVVATIEAINQIKTGQLLSLSEQQLVDCDDKEHGCEGGFKNNAFEFIVQNGGITTETNYPYVRFKGICDTMKASEVAVQITGYEVVPANNETALLQAVANQPVSVSIDSSSLDSQFYSSGVLTGGCGTNVDHEVAVVGYGTTTDGIKYWLVKNSWGQNWGEDGYFRIQRDVPQIGGLCGIATTASYPTMII</sequence>
<comment type="similarity">
    <text evidence="1">Belongs to the peptidase C1 family.</text>
</comment>
<dbReference type="InterPro" id="IPR013128">
    <property type="entry name" value="Peptidase_C1A"/>
</dbReference>
<accession>A0ABR0WR59</accession>
<dbReference type="CDD" id="cd02248">
    <property type="entry name" value="Peptidase_C1A"/>
    <property type="match status" value="1"/>
</dbReference>
<evidence type="ECO:0000256" key="2">
    <source>
        <dbReference type="ARBA" id="ARBA00023157"/>
    </source>
</evidence>
<dbReference type="PROSITE" id="PS00639">
    <property type="entry name" value="THIOL_PROTEASE_HIS"/>
    <property type="match status" value="1"/>
</dbReference>
<dbReference type="Pfam" id="PF00112">
    <property type="entry name" value="Peptidase_C1"/>
    <property type="match status" value="1"/>
</dbReference>
<dbReference type="InterPro" id="IPR025660">
    <property type="entry name" value="Pept_his_AS"/>
</dbReference>
<dbReference type="PROSITE" id="PS00139">
    <property type="entry name" value="THIOL_PROTEASE_CYS"/>
    <property type="match status" value="1"/>
</dbReference>
<feature type="chain" id="PRO_5047207197" evidence="3">
    <location>
        <begin position="32"/>
        <end position="350"/>
    </location>
</feature>
<name>A0ABR0WR59_REHGL</name>
<dbReference type="SMART" id="SM00645">
    <property type="entry name" value="Pept_C1"/>
    <property type="match status" value="1"/>
</dbReference>
<reference evidence="6 7" key="1">
    <citation type="journal article" date="2021" name="Comput. Struct. Biotechnol. J.">
        <title>De novo genome assembly of the potent medicinal plant Rehmannia glutinosa using nanopore technology.</title>
        <authorList>
            <person name="Ma L."/>
            <person name="Dong C."/>
            <person name="Song C."/>
            <person name="Wang X."/>
            <person name="Zheng X."/>
            <person name="Niu Y."/>
            <person name="Chen S."/>
            <person name="Feng W."/>
        </authorList>
    </citation>
    <scope>NUCLEOTIDE SEQUENCE [LARGE SCALE GENOMIC DNA]</scope>
    <source>
        <strain evidence="6">DH-2019</strain>
    </source>
</reference>
<feature type="domain" description="Cathepsin propeptide inhibitor" evidence="5">
    <location>
        <begin position="44"/>
        <end position="102"/>
    </location>
</feature>
<gene>
    <name evidence="6" type="ORF">DH2020_017527</name>
</gene>
<evidence type="ECO:0000256" key="1">
    <source>
        <dbReference type="ARBA" id="ARBA00008455"/>
    </source>
</evidence>
<evidence type="ECO:0000313" key="6">
    <source>
        <dbReference type="EMBL" id="KAK6150002.1"/>
    </source>
</evidence>
<dbReference type="Proteomes" id="UP001318860">
    <property type="component" value="Unassembled WGS sequence"/>
</dbReference>
<comment type="caution">
    <text evidence="6">The sequence shown here is derived from an EMBL/GenBank/DDBJ whole genome shotgun (WGS) entry which is preliminary data.</text>
</comment>
<dbReference type="EMBL" id="JABTTQ020000009">
    <property type="protein sequence ID" value="KAK6150002.1"/>
    <property type="molecule type" value="Genomic_DNA"/>
</dbReference>
<feature type="signal peptide" evidence="3">
    <location>
        <begin position="1"/>
        <end position="31"/>
    </location>
</feature>
<keyword evidence="3" id="KW-0732">Signal</keyword>